<organism evidence="1">
    <name type="scientific">marine sediment metagenome</name>
    <dbReference type="NCBI Taxonomy" id="412755"/>
    <lineage>
        <taxon>unclassified sequences</taxon>
        <taxon>metagenomes</taxon>
        <taxon>ecological metagenomes</taxon>
    </lineage>
</organism>
<protein>
    <submittedName>
        <fullName evidence="1">Uncharacterized protein</fullName>
    </submittedName>
</protein>
<accession>A0A0F9B2N4</accession>
<proteinExistence type="predicted"/>
<dbReference type="AlphaFoldDB" id="A0A0F9B2N4"/>
<dbReference type="EMBL" id="LAZR01054310">
    <property type="protein sequence ID" value="KKK78826.1"/>
    <property type="molecule type" value="Genomic_DNA"/>
</dbReference>
<name>A0A0F9B2N4_9ZZZZ</name>
<gene>
    <name evidence="1" type="ORF">LCGC14_2839680</name>
</gene>
<comment type="caution">
    <text evidence="1">The sequence shown here is derived from an EMBL/GenBank/DDBJ whole genome shotgun (WGS) entry which is preliminary data.</text>
</comment>
<reference evidence="1" key="1">
    <citation type="journal article" date="2015" name="Nature">
        <title>Complex archaea that bridge the gap between prokaryotes and eukaryotes.</title>
        <authorList>
            <person name="Spang A."/>
            <person name="Saw J.H."/>
            <person name="Jorgensen S.L."/>
            <person name="Zaremba-Niedzwiedzka K."/>
            <person name="Martijn J."/>
            <person name="Lind A.E."/>
            <person name="van Eijk R."/>
            <person name="Schleper C."/>
            <person name="Guy L."/>
            <person name="Ettema T.J."/>
        </authorList>
    </citation>
    <scope>NUCLEOTIDE SEQUENCE</scope>
</reference>
<feature type="non-terminal residue" evidence="1">
    <location>
        <position position="22"/>
    </location>
</feature>
<sequence>MSQDSKKKFNILVAEDDDGHFV</sequence>
<evidence type="ECO:0000313" key="1">
    <source>
        <dbReference type="EMBL" id="KKK78826.1"/>
    </source>
</evidence>